<evidence type="ECO:0000313" key="2">
    <source>
        <dbReference type="Proteomes" id="UP000229757"/>
    </source>
</evidence>
<dbReference type="AlphaFoldDB" id="A0A2K8KRR0"/>
<dbReference type="PANTHER" id="PTHR17985">
    <property type="entry name" value="SER/THR-RICH PROTEIN T10 IN DGCR REGION"/>
    <property type="match status" value="1"/>
</dbReference>
<sequence length="254" mass="27849">MCLAVFSWQPGSAVPLNLVANRDEFRQRPTQAMHWWPDRTLLAGKDLQAGGTWLGFNRRGYFALLTNIRPGFIGASSAFSRGDLVRDFLQGCASIEAYHRAILPRLNDYGGFNLVLGDARRLFYFSSIHPSGQWLAPGIHGLSNDSLNTPWPKTVLAKQQMRAWGDARLQSADGQTILTSTAIAEQQALPSTGVPLDWEQTLSAQTIVGADYGTRCRTQARQLRSGALEVVEHQLDGHGQILTSARFNLAGGAD</sequence>
<dbReference type="Pfam" id="PF05742">
    <property type="entry name" value="TANGO2"/>
    <property type="match status" value="1"/>
</dbReference>
<name>A0A2K8KRR0_9GAMM</name>
<reference evidence="1 2" key="1">
    <citation type="journal article" date="2017" name="Environ. Microbiol.">
        <title>Genomic and physiological analyses of 'Reinekea forsetii' reveal a versatile opportunistic lifestyle during spring algae blooms.</title>
        <authorList>
            <person name="Avci B."/>
            <person name="Hahnke R.L."/>
            <person name="Chafee M."/>
            <person name="Fischer T."/>
            <person name="Gruber-Vodicka H."/>
            <person name="Tegetmeyer H.E."/>
            <person name="Harder J."/>
            <person name="Fuchs B.M."/>
            <person name="Amann R.I."/>
            <person name="Teeling H."/>
        </authorList>
    </citation>
    <scope>NUCLEOTIDE SEQUENCE [LARGE SCALE GENOMIC DNA]</scope>
    <source>
        <strain evidence="1 2">Hel1_31_D35</strain>
    </source>
</reference>
<proteinExistence type="predicted"/>
<organism evidence="1 2">
    <name type="scientific">Reinekea forsetii</name>
    <dbReference type="NCBI Taxonomy" id="1336806"/>
    <lineage>
        <taxon>Bacteria</taxon>
        <taxon>Pseudomonadati</taxon>
        <taxon>Pseudomonadota</taxon>
        <taxon>Gammaproteobacteria</taxon>
        <taxon>Oceanospirillales</taxon>
        <taxon>Saccharospirillaceae</taxon>
        <taxon>Reinekea</taxon>
    </lineage>
</organism>
<evidence type="ECO:0008006" key="3">
    <source>
        <dbReference type="Google" id="ProtNLM"/>
    </source>
</evidence>
<dbReference type="Proteomes" id="UP000229757">
    <property type="component" value="Chromosome"/>
</dbReference>
<dbReference type="EMBL" id="CP011797">
    <property type="protein sequence ID" value="ATX77420.1"/>
    <property type="molecule type" value="Genomic_DNA"/>
</dbReference>
<dbReference type="KEGG" id="rfo:REIFOR_02289"/>
<dbReference type="InterPro" id="IPR008551">
    <property type="entry name" value="TANGO2"/>
</dbReference>
<evidence type="ECO:0000313" key="1">
    <source>
        <dbReference type="EMBL" id="ATX77420.1"/>
    </source>
</evidence>
<gene>
    <name evidence="1" type="ORF">REIFOR_02289</name>
</gene>
<dbReference type="RefSeq" id="WP_100257678.1">
    <property type="nucleotide sequence ID" value="NZ_CP011797.1"/>
</dbReference>
<dbReference type="PANTHER" id="PTHR17985:SF8">
    <property type="entry name" value="TRANSPORT AND GOLGI ORGANIZATION PROTEIN 2 HOMOLOG"/>
    <property type="match status" value="1"/>
</dbReference>
<dbReference type="OrthoDB" id="4380123at2"/>
<accession>A0A2K8KRR0</accession>
<keyword evidence="2" id="KW-1185">Reference proteome</keyword>
<protein>
    <recommendedName>
        <fullName evidence="3">NRDE family protein</fullName>
    </recommendedName>
</protein>